<evidence type="ECO:0000313" key="3">
    <source>
        <dbReference type="Proteomes" id="UP000467322"/>
    </source>
</evidence>
<sequence>MFRITSLTAALALATAPVFADEVTDTLSSALAAYEDGDLQYAIEELDYAKSLINAMKTQALEDYLPEPPEGWTLSVDSDMGAGMAFMGGGVGIEGEYSNGSDRFTISIMVDNPMVSAFGGMLANAAMLGMKVERIGRQKFIVDDGEITGLIDNRILVQADGAAPEVILPLLETMDFEALADFRG</sequence>
<evidence type="ECO:0000313" key="2">
    <source>
        <dbReference type="EMBL" id="MZR12401.1"/>
    </source>
</evidence>
<proteinExistence type="predicted"/>
<comment type="caution">
    <text evidence="2">The sequence shown here is derived from an EMBL/GenBank/DDBJ whole genome shotgun (WGS) entry which is preliminary data.</text>
</comment>
<reference evidence="2 3" key="1">
    <citation type="submission" date="2019-12" db="EMBL/GenBank/DDBJ databases">
        <title>Maritimibacter sp. nov. sp. isolated from sea sand.</title>
        <authorList>
            <person name="Kim J."/>
            <person name="Jeong S.E."/>
            <person name="Jung H.S."/>
            <person name="Jeon C.O."/>
        </authorList>
    </citation>
    <scope>NUCLEOTIDE SEQUENCE [LARGE SCALE GENOMIC DNA]</scope>
    <source>
        <strain evidence="2 3">DP07</strain>
    </source>
</reference>
<feature type="signal peptide" evidence="1">
    <location>
        <begin position="1"/>
        <end position="20"/>
    </location>
</feature>
<dbReference type="AlphaFoldDB" id="A0A845M823"/>
<dbReference type="EMBL" id="WTUX01000010">
    <property type="protein sequence ID" value="MZR12401.1"/>
    <property type="molecule type" value="Genomic_DNA"/>
</dbReference>
<gene>
    <name evidence="2" type="ORF">GQE99_05155</name>
</gene>
<accession>A0A845M823</accession>
<keyword evidence="1" id="KW-0732">Signal</keyword>
<organism evidence="2 3">
    <name type="scientific">Maritimibacter harenae</name>
    <dbReference type="NCBI Taxonomy" id="2606218"/>
    <lineage>
        <taxon>Bacteria</taxon>
        <taxon>Pseudomonadati</taxon>
        <taxon>Pseudomonadota</taxon>
        <taxon>Alphaproteobacteria</taxon>
        <taxon>Rhodobacterales</taxon>
        <taxon>Roseobacteraceae</taxon>
        <taxon>Maritimibacter</taxon>
    </lineage>
</organism>
<name>A0A845M823_9RHOB</name>
<dbReference type="Proteomes" id="UP000467322">
    <property type="component" value="Unassembled WGS sequence"/>
</dbReference>
<keyword evidence="3" id="KW-1185">Reference proteome</keyword>
<evidence type="ECO:0000256" key="1">
    <source>
        <dbReference type="SAM" id="SignalP"/>
    </source>
</evidence>
<dbReference type="RefSeq" id="WP_161350523.1">
    <property type="nucleotide sequence ID" value="NZ_WTUX01000010.1"/>
</dbReference>
<feature type="chain" id="PRO_5032541953" evidence="1">
    <location>
        <begin position="21"/>
        <end position="184"/>
    </location>
</feature>
<protein>
    <submittedName>
        <fullName evidence="2">Uncharacterized protein</fullName>
    </submittedName>
</protein>